<organism evidence="1 2">
    <name type="scientific">Haemaphysalis longicornis</name>
    <name type="common">Bush tick</name>
    <dbReference type="NCBI Taxonomy" id="44386"/>
    <lineage>
        <taxon>Eukaryota</taxon>
        <taxon>Metazoa</taxon>
        <taxon>Ecdysozoa</taxon>
        <taxon>Arthropoda</taxon>
        <taxon>Chelicerata</taxon>
        <taxon>Arachnida</taxon>
        <taxon>Acari</taxon>
        <taxon>Parasitiformes</taxon>
        <taxon>Ixodida</taxon>
        <taxon>Ixodoidea</taxon>
        <taxon>Ixodidae</taxon>
        <taxon>Haemaphysalinae</taxon>
        <taxon>Haemaphysalis</taxon>
    </lineage>
</organism>
<accession>A0A9J6GYV8</accession>
<dbReference type="AlphaFoldDB" id="A0A9J6GYV8"/>
<proteinExistence type="predicted"/>
<protein>
    <submittedName>
        <fullName evidence="1">Uncharacterized protein</fullName>
    </submittedName>
</protein>
<gene>
    <name evidence="1" type="ORF">HPB48_000709</name>
</gene>
<evidence type="ECO:0000313" key="2">
    <source>
        <dbReference type="Proteomes" id="UP000821853"/>
    </source>
</evidence>
<evidence type="ECO:0000313" key="1">
    <source>
        <dbReference type="EMBL" id="KAH9379580.1"/>
    </source>
</evidence>
<sequence length="98" mass="10460">MQEAKVTHEKSEIRLSAAEKQNVLTLSSSSEKITLNAKPYGIASYVVSPDNSCKGVLYGIGYGTKQGGLLNKIEAPGYEVLACRYIGESQAMVITFGG</sequence>
<reference evidence="1 2" key="1">
    <citation type="journal article" date="2020" name="Cell">
        <title>Large-Scale Comparative Analyses of Tick Genomes Elucidate Their Genetic Diversity and Vector Capacities.</title>
        <authorList>
            <consortium name="Tick Genome and Microbiome Consortium (TIGMIC)"/>
            <person name="Jia N."/>
            <person name="Wang J."/>
            <person name="Shi W."/>
            <person name="Du L."/>
            <person name="Sun Y."/>
            <person name="Zhan W."/>
            <person name="Jiang J.F."/>
            <person name="Wang Q."/>
            <person name="Zhang B."/>
            <person name="Ji P."/>
            <person name="Bell-Sakyi L."/>
            <person name="Cui X.M."/>
            <person name="Yuan T.T."/>
            <person name="Jiang B.G."/>
            <person name="Yang W.F."/>
            <person name="Lam T.T."/>
            <person name="Chang Q.C."/>
            <person name="Ding S.J."/>
            <person name="Wang X.J."/>
            <person name="Zhu J.G."/>
            <person name="Ruan X.D."/>
            <person name="Zhao L."/>
            <person name="Wei J.T."/>
            <person name="Ye R.Z."/>
            <person name="Que T.C."/>
            <person name="Du C.H."/>
            <person name="Zhou Y.H."/>
            <person name="Cheng J.X."/>
            <person name="Dai P.F."/>
            <person name="Guo W.B."/>
            <person name="Han X.H."/>
            <person name="Huang E.J."/>
            <person name="Li L.F."/>
            <person name="Wei W."/>
            <person name="Gao Y.C."/>
            <person name="Liu J.Z."/>
            <person name="Shao H.Z."/>
            <person name="Wang X."/>
            <person name="Wang C.C."/>
            <person name="Yang T.C."/>
            <person name="Huo Q.B."/>
            <person name="Li W."/>
            <person name="Chen H.Y."/>
            <person name="Chen S.E."/>
            <person name="Zhou L.G."/>
            <person name="Ni X.B."/>
            <person name="Tian J.H."/>
            <person name="Sheng Y."/>
            <person name="Liu T."/>
            <person name="Pan Y.S."/>
            <person name="Xia L.Y."/>
            <person name="Li J."/>
            <person name="Zhao F."/>
            <person name="Cao W.C."/>
        </authorList>
    </citation>
    <scope>NUCLEOTIDE SEQUENCE [LARGE SCALE GENOMIC DNA]</scope>
    <source>
        <strain evidence="1">HaeL-2018</strain>
    </source>
</reference>
<keyword evidence="2" id="KW-1185">Reference proteome</keyword>
<dbReference type="VEuPathDB" id="VectorBase:HLOH_061427"/>
<dbReference type="EMBL" id="JABSTR010000010">
    <property type="protein sequence ID" value="KAH9379580.1"/>
    <property type="molecule type" value="Genomic_DNA"/>
</dbReference>
<comment type="caution">
    <text evidence="1">The sequence shown here is derived from an EMBL/GenBank/DDBJ whole genome shotgun (WGS) entry which is preliminary data.</text>
</comment>
<dbReference type="Proteomes" id="UP000821853">
    <property type="component" value="Chromosome 8"/>
</dbReference>
<name>A0A9J6GYV8_HAELO</name>